<evidence type="ECO:0000256" key="5">
    <source>
        <dbReference type="SAM" id="Phobius"/>
    </source>
</evidence>
<protein>
    <submittedName>
        <fullName evidence="6">Large-conductance mechanosensitive channel</fullName>
    </submittedName>
</protein>
<dbReference type="Gene3D" id="1.10.1200.120">
    <property type="entry name" value="Large-conductance mechanosensitive channel, MscL, domain 1"/>
    <property type="match status" value="1"/>
</dbReference>
<dbReference type="Pfam" id="PF01741">
    <property type="entry name" value="MscL"/>
    <property type="match status" value="1"/>
</dbReference>
<dbReference type="SUPFAM" id="SSF81330">
    <property type="entry name" value="Gated mechanosensitive channel"/>
    <property type="match status" value="1"/>
</dbReference>
<dbReference type="InterPro" id="IPR037673">
    <property type="entry name" value="MSC/AndL"/>
</dbReference>
<dbReference type="InterPro" id="IPR036019">
    <property type="entry name" value="MscL_channel"/>
</dbReference>
<keyword evidence="2 5" id="KW-0812">Transmembrane</keyword>
<comment type="caution">
    <text evidence="6">The sequence shown here is derived from an EMBL/GenBank/DDBJ whole genome shotgun (WGS) entry which is preliminary data.</text>
</comment>
<evidence type="ECO:0000256" key="2">
    <source>
        <dbReference type="ARBA" id="ARBA00022692"/>
    </source>
</evidence>
<reference evidence="6 7" key="1">
    <citation type="journal article" date="2024" name="IMA Fungus">
        <title>Apiospora arundinis, a panoply of carbohydrate-active enzymes and secondary metabolites.</title>
        <authorList>
            <person name="Sorensen T."/>
            <person name="Petersen C."/>
            <person name="Muurmann A.T."/>
            <person name="Christiansen J.V."/>
            <person name="Brundto M.L."/>
            <person name="Overgaard C.K."/>
            <person name="Boysen A.T."/>
            <person name="Wollenberg R.D."/>
            <person name="Larsen T.O."/>
            <person name="Sorensen J.L."/>
            <person name="Nielsen K.L."/>
            <person name="Sondergaard T.E."/>
        </authorList>
    </citation>
    <scope>NUCLEOTIDE SEQUENCE [LARGE SCALE GENOMIC DNA]</scope>
    <source>
        <strain evidence="6 7">AAU 773</strain>
    </source>
</reference>
<evidence type="ECO:0000256" key="3">
    <source>
        <dbReference type="ARBA" id="ARBA00022989"/>
    </source>
</evidence>
<evidence type="ECO:0000256" key="1">
    <source>
        <dbReference type="ARBA" id="ARBA00004141"/>
    </source>
</evidence>
<dbReference type="Proteomes" id="UP001390339">
    <property type="component" value="Unassembled WGS sequence"/>
</dbReference>
<keyword evidence="3 5" id="KW-1133">Transmembrane helix</keyword>
<evidence type="ECO:0000256" key="4">
    <source>
        <dbReference type="ARBA" id="ARBA00023136"/>
    </source>
</evidence>
<organism evidence="6 7">
    <name type="scientific">Apiospora arundinis</name>
    <dbReference type="NCBI Taxonomy" id="335852"/>
    <lineage>
        <taxon>Eukaryota</taxon>
        <taxon>Fungi</taxon>
        <taxon>Dikarya</taxon>
        <taxon>Ascomycota</taxon>
        <taxon>Pezizomycotina</taxon>
        <taxon>Sordariomycetes</taxon>
        <taxon>Xylariomycetidae</taxon>
        <taxon>Amphisphaeriales</taxon>
        <taxon>Apiosporaceae</taxon>
        <taxon>Apiospora</taxon>
    </lineage>
</organism>
<dbReference type="EMBL" id="JAPCWZ010000004">
    <property type="protein sequence ID" value="KAK8867972.1"/>
    <property type="molecule type" value="Genomic_DNA"/>
</dbReference>
<evidence type="ECO:0000313" key="7">
    <source>
        <dbReference type="Proteomes" id="UP001390339"/>
    </source>
</evidence>
<proteinExistence type="predicted"/>
<accession>A0ABR2ITM1</accession>
<feature type="transmembrane region" description="Helical" evidence="5">
    <location>
        <begin position="44"/>
        <end position="67"/>
    </location>
</feature>
<dbReference type="PANTHER" id="PTHR30266">
    <property type="entry name" value="MECHANOSENSITIVE CHANNEL MSCL"/>
    <property type="match status" value="1"/>
</dbReference>
<name>A0ABR2ITM1_9PEZI</name>
<keyword evidence="7" id="KW-1185">Reference proteome</keyword>
<dbReference type="PANTHER" id="PTHR30266:SF2">
    <property type="entry name" value="LARGE-CONDUCTANCE MECHANOSENSITIVE CHANNEL"/>
    <property type="match status" value="1"/>
</dbReference>
<keyword evidence="4 5" id="KW-0472">Membrane</keyword>
<sequence>MPRLGDDDRSRRELLDRVERGEQQARRVFQDFLDFAFNDNILEIAVGLILASTFTALTTSFVSDILLPPISVLLPLNRNMDEKFAVLQAGPNYDELDGYTTLAQAQLDGAVILAYGIFINKFINFLGIGLALYGLARLYQYFSNDPIIKHTVKCRYCKKQISDKAVRCVNCTSWLDGREERMH</sequence>
<gene>
    <name evidence="6" type="ORF">PGQ11_006550</name>
</gene>
<evidence type="ECO:0000313" key="6">
    <source>
        <dbReference type="EMBL" id="KAK8867972.1"/>
    </source>
</evidence>
<feature type="transmembrane region" description="Helical" evidence="5">
    <location>
        <begin position="112"/>
        <end position="135"/>
    </location>
</feature>
<comment type="subcellular location">
    <subcellularLocation>
        <location evidence="1">Membrane</location>
        <topology evidence="1">Multi-pass membrane protein</topology>
    </subcellularLocation>
</comment>